<dbReference type="InParanoid" id="A0A6L2PDZ3"/>
<keyword evidence="4" id="KW-0472">Membrane</keyword>
<feature type="transmembrane region" description="Helical" evidence="4">
    <location>
        <begin position="557"/>
        <end position="585"/>
    </location>
</feature>
<dbReference type="PANTHER" id="PTHR10796">
    <property type="entry name" value="PATCHED-RELATED"/>
    <property type="match status" value="1"/>
</dbReference>
<dbReference type="Gene3D" id="1.20.1640.10">
    <property type="entry name" value="Multidrug efflux transporter AcrB transmembrane domain"/>
    <property type="match status" value="2"/>
</dbReference>
<evidence type="ECO:0000256" key="3">
    <source>
        <dbReference type="ARBA" id="ARBA00022532"/>
    </source>
</evidence>
<evidence type="ECO:0000313" key="6">
    <source>
        <dbReference type="EMBL" id="GFG30626.1"/>
    </source>
</evidence>
<sequence>MEAKQINVPVLRKLSSTIIGGLESFFYSLAIFTQWNSQCDSQGCRNDYHISLHGCRNYDQFSSLGAAIIITSVRKGEAMMISSVRCRNYKHFGLQGCRNYVFSSLVWRNDDQFYDLTVTRLYMSWLPVVEDWRIVRTFRLSLCVVLTCRQDVGRFGFTIGCHPWRFILGCFGLVALSTLGVLRFHQEKDPIKLWIPRNSDFIHDTNWLKNQFREGYRIQSVLITAPNVLEPHVLQQLEDVQKKVEKLNASGITWEDICFRIPVLDFNFQRRKRQAKENHVLADDNVDYEKDFEFDLGSILGEDLYCSIVDRLDTACMEHSMLELWKFNEQKIHSLTEEKIIKALNRTTVSPVYGHPTNYVQLLGDIRQNDTGHIIGASALLSMYMVHVDFLAVNYDESGNDAGTSEWATAPILKWEQKFIDMMEEVSRNAQGIRVYYEAGRSFADISAGTMFQDVDKLIIGIFMMFVFIQIVISKFNMVEFRLILGSSGLFCIVMAFAVACGFCSILGISYGPVHTALPFLLLGIGVDDMFVIVACWKNSNLGNNDMSLPEKMGRTLQHAGVSITVTTVTDVAAFLVGALTILPALQSFCLYAAAGLLMTYIFQATFFVACFVLNERRIENNRNCALICYEHKNYKPNSCSQFECSKQLFHMLYSKAVFTKPGKFLVILLTLGFAATGIRGSMLLKQKFDPNWFLGENTHLFKFKMERAKFFPDNGQTAGIYFGRLNYSAELTNIHRLLTQLKQEENIIKNLEEWYSGFRYYVKQNLKKDIATDILSDDEFDTYISKYLFSPIGSKYQKNFRFDKNLRCGQPAPPITVASFDFKFKLFDGPEEFLPAMHKVKKLLRESNFTTGDRFSTVWGRVLGNWVTDEVIDTELYRNLALACVCVMSCTVVLIVNITACFSVFLCVLLTLVSVGGFMHFWGLTIDCTSCIALQLATGLCVDYAAHICLAFLSRTGSRSVRALETMTNIGPAVYSGGISTLLALTMLALSDSYIFQSFFKAATLSDFDVQHKTPVTRPVTGIPKAQYGGRHTVTMLPGSGIGPELLNYVKEVFRYAGVPVDFEEVQMDPKSENNEDLEYAITSIRRNGVAIKGNIETGSLSRAVLSRNVALRNELDLFINVLHCKSYPGVTARHKDIDIIIVRQNTEGEYAMLEHESVHGVVESMKVVTWENSHRVARYAFEYAKKHGRKKVTIIHKANIMKLSDGLFLETCRKIGSDYPDIELSDMIIDNCCMQLVSKPHQFDVMIMTNLYGTIVSNVVCGLVGGAGLLSGKNYGDHVS</sequence>
<dbReference type="PROSITE" id="PS50156">
    <property type="entry name" value="SSD"/>
    <property type="match status" value="1"/>
</dbReference>
<dbReference type="InterPro" id="IPR053958">
    <property type="entry name" value="HMGCR/SNAP/NPC1-like_SSD"/>
</dbReference>
<dbReference type="Gene3D" id="3.40.718.10">
    <property type="entry name" value="Isopropylmalate Dehydrogenase"/>
    <property type="match status" value="1"/>
</dbReference>
<accession>A0A6L2PDZ3</accession>
<organism evidence="6 7">
    <name type="scientific">Coptotermes formosanus</name>
    <name type="common">Formosan subterranean termite</name>
    <dbReference type="NCBI Taxonomy" id="36987"/>
    <lineage>
        <taxon>Eukaryota</taxon>
        <taxon>Metazoa</taxon>
        <taxon>Ecdysozoa</taxon>
        <taxon>Arthropoda</taxon>
        <taxon>Hexapoda</taxon>
        <taxon>Insecta</taxon>
        <taxon>Pterygota</taxon>
        <taxon>Neoptera</taxon>
        <taxon>Polyneoptera</taxon>
        <taxon>Dictyoptera</taxon>
        <taxon>Blattodea</taxon>
        <taxon>Blattoidea</taxon>
        <taxon>Termitoidae</taxon>
        <taxon>Rhinotermitidae</taxon>
        <taxon>Coptotermes</taxon>
    </lineage>
</organism>
<evidence type="ECO:0000256" key="1">
    <source>
        <dbReference type="ARBA" id="ARBA00005585"/>
    </source>
</evidence>
<feature type="transmembrane region" description="Helical" evidence="4">
    <location>
        <begin position="517"/>
        <end position="537"/>
    </location>
</feature>
<dbReference type="InterPro" id="IPR024084">
    <property type="entry name" value="IsoPropMal-DH-like_dom"/>
</dbReference>
<evidence type="ECO:0000256" key="4">
    <source>
        <dbReference type="SAM" id="Phobius"/>
    </source>
</evidence>
<feature type="transmembrane region" description="Helical" evidence="4">
    <location>
        <begin position="591"/>
        <end position="614"/>
    </location>
</feature>
<feature type="domain" description="SSD" evidence="5">
    <location>
        <begin position="454"/>
        <end position="614"/>
    </location>
</feature>
<feature type="transmembrane region" description="Helical" evidence="4">
    <location>
        <begin position="458"/>
        <end position="478"/>
    </location>
</feature>
<dbReference type="InterPro" id="IPR051697">
    <property type="entry name" value="Patched_domain-protein"/>
</dbReference>
<dbReference type="SUPFAM" id="SSF82866">
    <property type="entry name" value="Multidrug efflux transporter AcrB transmembrane domain"/>
    <property type="match status" value="2"/>
</dbReference>
<dbReference type="SMART" id="SM01329">
    <property type="entry name" value="Iso_dh"/>
    <property type="match status" value="1"/>
</dbReference>
<comment type="caution">
    <text evidence="6">The sequence shown here is derived from an EMBL/GenBank/DDBJ whole genome shotgun (WGS) entry which is preliminary data.</text>
</comment>
<keyword evidence="7" id="KW-1185">Reference proteome</keyword>
<dbReference type="GO" id="GO:0006099">
    <property type="term" value="P:tricarboxylic acid cycle"/>
    <property type="evidence" value="ECO:0007669"/>
    <property type="project" value="UniProtKB-KW"/>
</dbReference>
<dbReference type="SUPFAM" id="SSF53659">
    <property type="entry name" value="Isocitrate/Isopropylmalate dehydrogenase-like"/>
    <property type="match status" value="1"/>
</dbReference>
<feature type="transmembrane region" description="Helical" evidence="4">
    <location>
        <begin position="877"/>
        <end position="897"/>
    </location>
</feature>
<keyword evidence="4" id="KW-0812">Transmembrane</keyword>
<dbReference type="Proteomes" id="UP000502823">
    <property type="component" value="Unassembled WGS sequence"/>
</dbReference>
<dbReference type="GO" id="GO:0016020">
    <property type="term" value="C:membrane"/>
    <property type="evidence" value="ECO:0007669"/>
    <property type="project" value="TreeGrafter"/>
</dbReference>
<evidence type="ECO:0000313" key="7">
    <source>
        <dbReference type="Proteomes" id="UP000502823"/>
    </source>
</evidence>
<proteinExistence type="inferred from homology"/>
<dbReference type="InterPro" id="IPR000731">
    <property type="entry name" value="SSD"/>
</dbReference>
<feature type="transmembrane region" description="Helical" evidence="4">
    <location>
        <begin position="490"/>
        <end position="511"/>
    </location>
</feature>
<feature type="transmembrane region" description="Helical" evidence="4">
    <location>
        <begin position="665"/>
        <end position="685"/>
    </location>
</feature>
<protein>
    <recommendedName>
        <fullName evidence="5">SSD domain-containing protein</fullName>
    </recommendedName>
</protein>
<dbReference type="Pfam" id="PF12349">
    <property type="entry name" value="Sterol-sensing"/>
    <property type="match status" value="1"/>
</dbReference>
<comment type="similarity">
    <text evidence="2">Belongs to the isocitrate and isopropylmalate dehydrogenases family.</text>
</comment>
<comment type="similarity">
    <text evidence="1">Belongs to the patched family.</text>
</comment>
<reference evidence="7" key="1">
    <citation type="submission" date="2020-01" db="EMBL/GenBank/DDBJ databases">
        <title>Draft genome sequence of the Termite Coptotermes fromosanus.</title>
        <authorList>
            <person name="Itakura S."/>
            <person name="Yosikawa Y."/>
            <person name="Umezawa K."/>
        </authorList>
    </citation>
    <scope>NUCLEOTIDE SEQUENCE [LARGE SCALE GENOMIC DNA]</scope>
</reference>
<name>A0A6L2PDZ3_COPFO</name>
<evidence type="ECO:0000259" key="5">
    <source>
        <dbReference type="PROSITE" id="PS50156"/>
    </source>
</evidence>
<gene>
    <name evidence="6" type="ORF">Cfor_05183</name>
</gene>
<dbReference type="Pfam" id="PF00180">
    <property type="entry name" value="Iso_dh"/>
    <property type="match status" value="1"/>
</dbReference>
<evidence type="ECO:0000256" key="2">
    <source>
        <dbReference type="ARBA" id="ARBA00007769"/>
    </source>
</evidence>
<dbReference type="OrthoDB" id="6510177at2759"/>
<dbReference type="PANTHER" id="PTHR10796:SF130">
    <property type="entry name" value="PATCHED DOMAIN-CONTAINING PROTEIN 3-LIKE PROTEIN"/>
    <property type="match status" value="1"/>
</dbReference>
<keyword evidence="3" id="KW-0816">Tricarboxylic acid cycle</keyword>
<feature type="transmembrane region" description="Helical" evidence="4">
    <location>
        <begin position="933"/>
        <end position="954"/>
    </location>
</feature>
<dbReference type="EMBL" id="BLKM01000236">
    <property type="protein sequence ID" value="GFG30626.1"/>
    <property type="molecule type" value="Genomic_DNA"/>
</dbReference>
<keyword evidence="4" id="KW-1133">Transmembrane helix</keyword>
<feature type="transmembrane region" description="Helical" evidence="4">
    <location>
        <begin position="904"/>
        <end position="927"/>
    </location>
</feature>
<feature type="transmembrane region" description="Helical" evidence="4">
    <location>
        <begin position="975"/>
        <end position="997"/>
    </location>
</feature>